<dbReference type="InParanoid" id="Q231B7"/>
<gene>
    <name evidence="3" type="ORF">TTHERM_00433400</name>
</gene>
<dbReference type="AlphaFoldDB" id="Q231B7"/>
<feature type="compositionally biased region" description="Polar residues" evidence="2">
    <location>
        <begin position="407"/>
        <end position="447"/>
    </location>
</feature>
<evidence type="ECO:0000313" key="4">
    <source>
        <dbReference type="Proteomes" id="UP000009168"/>
    </source>
</evidence>
<organism evidence="3 4">
    <name type="scientific">Tetrahymena thermophila (strain SB210)</name>
    <dbReference type="NCBI Taxonomy" id="312017"/>
    <lineage>
        <taxon>Eukaryota</taxon>
        <taxon>Sar</taxon>
        <taxon>Alveolata</taxon>
        <taxon>Ciliophora</taxon>
        <taxon>Intramacronucleata</taxon>
        <taxon>Oligohymenophorea</taxon>
        <taxon>Hymenostomatida</taxon>
        <taxon>Tetrahymenina</taxon>
        <taxon>Tetrahymenidae</taxon>
        <taxon>Tetrahymena</taxon>
    </lineage>
</organism>
<keyword evidence="1" id="KW-0802">TPR repeat</keyword>
<accession>Q231B7</accession>
<dbReference type="InterPro" id="IPR019734">
    <property type="entry name" value="TPR_rpt"/>
</dbReference>
<evidence type="ECO:0000256" key="1">
    <source>
        <dbReference type="PROSITE-ProRule" id="PRU00339"/>
    </source>
</evidence>
<evidence type="ECO:0000256" key="2">
    <source>
        <dbReference type="SAM" id="MobiDB-lite"/>
    </source>
</evidence>
<keyword evidence="4" id="KW-1185">Reference proteome</keyword>
<dbReference type="SMART" id="SM00028">
    <property type="entry name" value="TPR"/>
    <property type="match status" value="2"/>
</dbReference>
<dbReference type="SUPFAM" id="SSF81901">
    <property type="entry name" value="HCP-like"/>
    <property type="match status" value="1"/>
</dbReference>
<dbReference type="GeneID" id="7836920"/>
<feature type="compositionally biased region" description="Basic and acidic residues" evidence="2">
    <location>
        <begin position="448"/>
        <end position="457"/>
    </location>
</feature>
<evidence type="ECO:0000313" key="3">
    <source>
        <dbReference type="EMBL" id="EAR91122.2"/>
    </source>
</evidence>
<sequence>MSFNFFRELDILNEKKMIGPETFNEFASKKVEKFIKEPQNQHLSGQAFFTFCINLDEERYFLVVKPEFLESTKAKENYINSYKTYLNLKGDNCLVDFEEKYCCFKYNFFRLSQFGIPLEVYIQSQKISQTFLLRLALLLLKSIRKCHEKAYFVEHINLQTVYIDIRNQNILLINPIQKILLEQEQLINMRNSQVNQHKNIQKQTLKKTVLDLINKDSKDFIKTFLNVIGIKSLHFQEMLECNILSSFFKRNFSGKITDSMQYLLIYLYTLKQQKQQADLLQIEFMLINILYQDVKSSQQKQIRQYLQNAPIKQNHDNKQVLISSKSAQKLDNHKLNESHSLQNMSSSKQQNNFSSSNSFLQDNKQNLHSISKIQQTDIQCSSSSQHCLTQQKRNLKKSNQNLLNNQISPKQINQSTKSQQKPNNQSKIRLSNDQNFKEQITANQQQKTKQEQRHVDQQQHNQSANKSSFQIQFEQEQILSNTFNQSQFSSCLKDQTNWLNSIYKIDMSQDQAYFYWRKLEKIKEKSLQQWILTAWILFKYFKFFKEPLDIIQNKVLKLKGNNCSQNYKAQNQEEEEINSVEIKSQSYSLIGIIYWKWKKYHQAVQAFNTALKIDSRNQYALYYLGKNSFLFESNFVKGNNFLLQLLQVNPYNQDLIKKVCKFRQIYQPNDYYWYFLAIIAQPKCHKIVLKLAQQCYDMGDYKLALFFCAKGIELNKNEKDFYFILACIFLVQNNIKQGLKFMIKAQNSHNKQTSGHLVDHYIDVDQEEAEIHFYKDLNSIKFLKDAENECTNRLYN</sequence>
<dbReference type="Proteomes" id="UP000009168">
    <property type="component" value="Unassembled WGS sequence"/>
</dbReference>
<dbReference type="PROSITE" id="PS50005">
    <property type="entry name" value="TPR"/>
    <property type="match status" value="1"/>
</dbReference>
<dbReference type="InterPro" id="IPR011990">
    <property type="entry name" value="TPR-like_helical_dom_sf"/>
</dbReference>
<dbReference type="RefSeq" id="XP_001011367.2">
    <property type="nucleotide sequence ID" value="XM_001011367.3"/>
</dbReference>
<feature type="region of interest" description="Disordered" evidence="2">
    <location>
        <begin position="341"/>
        <end position="360"/>
    </location>
</feature>
<dbReference type="KEGG" id="tet:TTHERM_00433400"/>
<feature type="repeat" description="TPR" evidence="1">
    <location>
        <begin position="584"/>
        <end position="617"/>
    </location>
</feature>
<protein>
    <submittedName>
        <fullName evidence="3">Tetratricopeptide repeat protein</fullName>
    </submittedName>
</protein>
<dbReference type="EMBL" id="GG662532">
    <property type="protein sequence ID" value="EAR91122.2"/>
    <property type="molecule type" value="Genomic_DNA"/>
</dbReference>
<dbReference type="Gene3D" id="1.25.40.10">
    <property type="entry name" value="Tetratricopeptide repeat domain"/>
    <property type="match status" value="2"/>
</dbReference>
<dbReference type="HOGENOM" id="CLU_359233_0_0_1"/>
<reference evidence="4" key="1">
    <citation type="journal article" date="2006" name="PLoS Biol.">
        <title>Macronuclear genome sequence of the ciliate Tetrahymena thermophila, a model eukaryote.</title>
        <authorList>
            <person name="Eisen J.A."/>
            <person name="Coyne R.S."/>
            <person name="Wu M."/>
            <person name="Wu D."/>
            <person name="Thiagarajan M."/>
            <person name="Wortman J.R."/>
            <person name="Badger J.H."/>
            <person name="Ren Q."/>
            <person name="Amedeo P."/>
            <person name="Jones K.M."/>
            <person name="Tallon L.J."/>
            <person name="Delcher A.L."/>
            <person name="Salzberg S.L."/>
            <person name="Silva J.C."/>
            <person name="Haas B.J."/>
            <person name="Majoros W.H."/>
            <person name="Farzad M."/>
            <person name="Carlton J.M."/>
            <person name="Smith R.K. Jr."/>
            <person name="Garg J."/>
            <person name="Pearlman R.E."/>
            <person name="Karrer K.M."/>
            <person name="Sun L."/>
            <person name="Manning G."/>
            <person name="Elde N.C."/>
            <person name="Turkewitz A.P."/>
            <person name="Asai D.J."/>
            <person name="Wilkes D.E."/>
            <person name="Wang Y."/>
            <person name="Cai H."/>
            <person name="Collins K."/>
            <person name="Stewart B.A."/>
            <person name="Lee S.R."/>
            <person name="Wilamowska K."/>
            <person name="Weinberg Z."/>
            <person name="Ruzzo W.L."/>
            <person name="Wloga D."/>
            <person name="Gaertig J."/>
            <person name="Frankel J."/>
            <person name="Tsao C.-C."/>
            <person name="Gorovsky M.A."/>
            <person name="Keeling P.J."/>
            <person name="Waller R.F."/>
            <person name="Patron N.J."/>
            <person name="Cherry J.M."/>
            <person name="Stover N.A."/>
            <person name="Krieger C.J."/>
            <person name="del Toro C."/>
            <person name="Ryder H.F."/>
            <person name="Williamson S.C."/>
            <person name="Barbeau R.A."/>
            <person name="Hamilton E.P."/>
            <person name="Orias E."/>
        </authorList>
    </citation>
    <scope>NUCLEOTIDE SEQUENCE [LARGE SCALE GENOMIC DNA]</scope>
    <source>
        <strain evidence="4">SB210</strain>
    </source>
</reference>
<dbReference type="Pfam" id="PF13181">
    <property type="entry name" value="TPR_8"/>
    <property type="match status" value="1"/>
</dbReference>
<dbReference type="OrthoDB" id="421075at2759"/>
<name>Q231B7_TETTS</name>
<feature type="region of interest" description="Disordered" evidence="2">
    <location>
        <begin position="406"/>
        <end position="466"/>
    </location>
</feature>
<proteinExistence type="predicted"/>